<reference evidence="6 7" key="1">
    <citation type="submission" date="2019-02" db="EMBL/GenBank/DDBJ databases">
        <title>Sequencing the genomes of 1000 actinobacteria strains.</title>
        <authorList>
            <person name="Klenk H.-P."/>
        </authorList>
    </citation>
    <scope>NUCLEOTIDE SEQUENCE [LARGE SCALE GENOMIC DNA]</scope>
    <source>
        <strain evidence="6 7">DSM 18319</strain>
    </source>
</reference>
<keyword evidence="1" id="KW-0805">Transcription regulation</keyword>
<dbReference type="InterPro" id="IPR011991">
    <property type="entry name" value="ArsR-like_HTH"/>
</dbReference>
<name>A0A4Q8AQ55_9MICO</name>
<gene>
    <name evidence="6" type="ORF">EV379_2685</name>
</gene>
<evidence type="ECO:0000313" key="6">
    <source>
        <dbReference type="EMBL" id="RZU66331.1"/>
    </source>
</evidence>
<dbReference type="Proteomes" id="UP000291483">
    <property type="component" value="Unassembled WGS sequence"/>
</dbReference>
<keyword evidence="7" id="KW-1185">Reference proteome</keyword>
<evidence type="ECO:0000313" key="7">
    <source>
        <dbReference type="Proteomes" id="UP000291483"/>
    </source>
</evidence>
<comment type="caution">
    <text evidence="6">The sequence shown here is derived from an EMBL/GenBank/DDBJ whole genome shotgun (WGS) entry which is preliminary data.</text>
</comment>
<evidence type="ECO:0000259" key="5">
    <source>
        <dbReference type="SMART" id="SM00418"/>
    </source>
</evidence>
<dbReference type="EMBL" id="SHLC01000001">
    <property type="protein sequence ID" value="RZU66331.1"/>
    <property type="molecule type" value="Genomic_DNA"/>
</dbReference>
<dbReference type="GO" id="GO:0003677">
    <property type="term" value="F:DNA binding"/>
    <property type="evidence" value="ECO:0007669"/>
    <property type="project" value="UniProtKB-KW"/>
</dbReference>
<protein>
    <submittedName>
        <fullName evidence="6">Helix-turn-helix protein</fullName>
    </submittedName>
</protein>
<feature type="compositionally biased region" description="Low complexity" evidence="4">
    <location>
        <begin position="14"/>
        <end position="27"/>
    </location>
</feature>
<dbReference type="Pfam" id="PF12840">
    <property type="entry name" value="HTH_20"/>
    <property type="match status" value="1"/>
</dbReference>
<dbReference type="InterPro" id="IPR001845">
    <property type="entry name" value="HTH_ArsR_DNA-bd_dom"/>
</dbReference>
<accession>A0A4Q8AQ55</accession>
<feature type="domain" description="HTH arsR-type" evidence="5">
    <location>
        <begin position="34"/>
        <end position="115"/>
    </location>
</feature>
<dbReference type="InterPro" id="IPR051081">
    <property type="entry name" value="HTH_MetalResp_TranReg"/>
</dbReference>
<dbReference type="SMART" id="SM00418">
    <property type="entry name" value="HTH_ARSR"/>
    <property type="match status" value="1"/>
</dbReference>
<evidence type="ECO:0000256" key="4">
    <source>
        <dbReference type="SAM" id="MobiDB-lite"/>
    </source>
</evidence>
<dbReference type="CDD" id="cd00090">
    <property type="entry name" value="HTH_ARSR"/>
    <property type="match status" value="1"/>
</dbReference>
<keyword evidence="2" id="KW-0238">DNA-binding</keyword>
<dbReference type="InterPro" id="IPR036390">
    <property type="entry name" value="WH_DNA-bd_sf"/>
</dbReference>
<dbReference type="AlphaFoldDB" id="A0A4Q8AQ55"/>
<dbReference type="PANTHER" id="PTHR33154">
    <property type="entry name" value="TRANSCRIPTIONAL REGULATOR, ARSR FAMILY"/>
    <property type="match status" value="1"/>
</dbReference>
<evidence type="ECO:0000256" key="3">
    <source>
        <dbReference type="ARBA" id="ARBA00023163"/>
    </source>
</evidence>
<feature type="region of interest" description="Disordered" evidence="4">
    <location>
        <begin position="1"/>
        <end position="30"/>
    </location>
</feature>
<evidence type="ECO:0000256" key="1">
    <source>
        <dbReference type="ARBA" id="ARBA00023015"/>
    </source>
</evidence>
<dbReference type="OrthoDB" id="7945987at2"/>
<organism evidence="6 7">
    <name type="scientific">Microterricola gilva</name>
    <dbReference type="NCBI Taxonomy" id="393267"/>
    <lineage>
        <taxon>Bacteria</taxon>
        <taxon>Bacillati</taxon>
        <taxon>Actinomycetota</taxon>
        <taxon>Actinomycetes</taxon>
        <taxon>Micrococcales</taxon>
        <taxon>Microbacteriaceae</taxon>
        <taxon>Microterricola</taxon>
    </lineage>
</organism>
<dbReference type="GO" id="GO:0003700">
    <property type="term" value="F:DNA-binding transcription factor activity"/>
    <property type="evidence" value="ECO:0007669"/>
    <property type="project" value="InterPro"/>
</dbReference>
<dbReference type="InterPro" id="IPR036388">
    <property type="entry name" value="WH-like_DNA-bd_sf"/>
</dbReference>
<dbReference type="RefSeq" id="WP_130506545.1">
    <property type="nucleotide sequence ID" value="NZ_SHLC01000001.1"/>
</dbReference>
<dbReference type="SUPFAM" id="SSF46785">
    <property type="entry name" value="Winged helix' DNA-binding domain"/>
    <property type="match status" value="1"/>
</dbReference>
<evidence type="ECO:0000256" key="2">
    <source>
        <dbReference type="ARBA" id="ARBA00023125"/>
    </source>
</evidence>
<dbReference type="Gene3D" id="1.10.10.10">
    <property type="entry name" value="Winged helix-like DNA-binding domain superfamily/Winged helix DNA-binding domain"/>
    <property type="match status" value="1"/>
</dbReference>
<keyword evidence="3" id="KW-0804">Transcription</keyword>
<sequence length="210" mass="22858">MDDDSRPTGASPTEPGARPEAAPIRPAEGLRDPKSLRALAHPLRLQLLGILRSDGAHSVGQLAELVDEAPGTVSYHLGTLAKFGFVVEAPEHARDGRERWWRAAHSHTSFEPAELRANPEQYGAARALQQVILQSYMGELLAALDAEPTLEREWVAASNSSDSFAYLTAPQLAELTAELGALSRKWEAASDASRDGARAVRWMYHAFPRA</sequence>
<dbReference type="PANTHER" id="PTHR33154:SF15">
    <property type="entry name" value="REGULATORY PROTEIN ARSR"/>
    <property type="match status" value="1"/>
</dbReference>
<proteinExistence type="predicted"/>